<accession>A0A6P8WT42</accession>
<evidence type="ECO:0000256" key="3">
    <source>
        <dbReference type="ARBA" id="ARBA00022737"/>
    </source>
</evidence>
<evidence type="ECO:0000313" key="5">
    <source>
        <dbReference type="RefSeq" id="XP_034106861.1"/>
    </source>
</evidence>
<dbReference type="PANTHER" id="PTHR24369:SF210">
    <property type="entry name" value="CHAOPTIN-RELATED"/>
    <property type="match status" value="1"/>
</dbReference>
<dbReference type="Proteomes" id="UP000515160">
    <property type="component" value="Chromosome 3"/>
</dbReference>
<protein>
    <submittedName>
        <fullName evidence="5">Protein singed wings 2 isoform X1</fullName>
    </submittedName>
</protein>
<dbReference type="GO" id="GO:0005886">
    <property type="term" value="C:plasma membrane"/>
    <property type="evidence" value="ECO:0007669"/>
    <property type="project" value="TreeGrafter"/>
</dbReference>
<dbReference type="Pfam" id="PF13855">
    <property type="entry name" value="LRR_8"/>
    <property type="match status" value="1"/>
</dbReference>
<dbReference type="RefSeq" id="XP_034106861.1">
    <property type="nucleotide sequence ID" value="XM_034250970.2"/>
</dbReference>
<keyword evidence="4" id="KW-1185">Reference proteome</keyword>
<keyword evidence="3" id="KW-0677">Repeat</keyword>
<dbReference type="InterPro" id="IPR032675">
    <property type="entry name" value="LRR_dom_sf"/>
</dbReference>
<proteinExistence type="predicted"/>
<dbReference type="InterPro" id="IPR050541">
    <property type="entry name" value="LRR_TM_domain-containing"/>
</dbReference>
<gene>
    <name evidence="5" type="primary">LOC117569707</name>
</gene>
<keyword evidence="2" id="KW-0732">Signal</keyword>
<dbReference type="SUPFAM" id="SSF52058">
    <property type="entry name" value="L domain-like"/>
    <property type="match status" value="2"/>
</dbReference>
<evidence type="ECO:0000256" key="2">
    <source>
        <dbReference type="ARBA" id="ARBA00022729"/>
    </source>
</evidence>
<organism evidence="4 5">
    <name type="scientific">Drosophila albomicans</name>
    <name type="common">Fruit fly</name>
    <dbReference type="NCBI Taxonomy" id="7291"/>
    <lineage>
        <taxon>Eukaryota</taxon>
        <taxon>Metazoa</taxon>
        <taxon>Ecdysozoa</taxon>
        <taxon>Arthropoda</taxon>
        <taxon>Hexapoda</taxon>
        <taxon>Insecta</taxon>
        <taxon>Pterygota</taxon>
        <taxon>Neoptera</taxon>
        <taxon>Endopterygota</taxon>
        <taxon>Diptera</taxon>
        <taxon>Brachycera</taxon>
        <taxon>Muscomorpha</taxon>
        <taxon>Ephydroidea</taxon>
        <taxon>Drosophilidae</taxon>
        <taxon>Drosophila</taxon>
    </lineage>
</organism>
<evidence type="ECO:0000256" key="1">
    <source>
        <dbReference type="ARBA" id="ARBA00022614"/>
    </source>
</evidence>
<dbReference type="Gene3D" id="3.80.10.10">
    <property type="entry name" value="Ribonuclease Inhibitor"/>
    <property type="match status" value="2"/>
</dbReference>
<name>A0A6P8WT42_DROAB</name>
<dbReference type="PANTHER" id="PTHR24369">
    <property type="entry name" value="ANTIGEN BSP, PUTATIVE-RELATED"/>
    <property type="match status" value="1"/>
</dbReference>
<dbReference type="AlphaFoldDB" id="A0A6P8WT42"/>
<dbReference type="CTD" id="37010"/>
<sequence>MAMSYRRSVFINGNSFVSSLCLLLAIFGSFAVGVANADLVAGQQSLTLTTPISDTTTSTSQIIPKRVSNSCANWENEPVATDGNCSRLAQPGLIRCHGGINNLQRLNSKHGKLLPVRQLLLCGLPQAAFNRLGELQRFPQLRSLTIEYGDFTELTFDFPEMFHLQAINISWTNLTHISSRTFKRLHTLKILDLRWNQLIQLEGPLILPHTFQQLYLAGNPWNCTRNFKWLLLQPDKGRLVADRDELICTDGKYKELQMMLVMHYKVTVRKECESHEELRNCTCLMTYMHKTYTPHYTIICSNLQFNRLPSYLPVNTSSLYINDNLISDVSPLRDNPHYREVVDMQLSNNRITNIDILEDTYWLQNFRMLNLHGNLLRKFQVYALDNALEDNPQAIRLLFSKNPWHCTCKFGMRLRQLLTKYINIVPDAYNVTCTYSNGDELRHAKVLSLTREDMCNVDPVDEWFMHPIDLLNCIFASLILLILGKLGYDYYFYRYHGKVPWIVLKMP</sequence>
<reference evidence="5" key="1">
    <citation type="submission" date="2025-08" db="UniProtKB">
        <authorList>
            <consortium name="RefSeq"/>
        </authorList>
    </citation>
    <scope>IDENTIFICATION</scope>
    <source>
        <strain evidence="5">15112-1751.03</strain>
        <tissue evidence="5">Whole Adult</tissue>
    </source>
</reference>
<keyword evidence="1" id="KW-0433">Leucine-rich repeat</keyword>
<dbReference type="InterPro" id="IPR001611">
    <property type="entry name" value="Leu-rich_rpt"/>
</dbReference>
<dbReference type="GeneID" id="117569707"/>
<evidence type="ECO:0000313" key="4">
    <source>
        <dbReference type="Proteomes" id="UP000515160"/>
    </source>
</evidence>
<dbReference type="OrthoDB" id="6343311at2759"/>